<feature type="domain" description="Uracil-DNA glycosylase-like" evidence="10">
    <location>
        <begin position="71"/>
        <end position="248"/>
    </location>
</feature>
<sequence length="261" mass="27554">MNAVNETYSRPLVPAEVEPVGSAAGAATLAELDEAVTHCSACPRLVNWRERVATEKRAAFREQSYWVRPVPGFGPADASLALVGLAPAAHGANRTGRMFTGDRSGEVLYRALFDVGLASAPNSESADDGLRLYGTRITAPVRCAPPANKPTPAERDTCSPWLARELELLRPTLRVVVVLGGYGWQALLPVLAAAGWEVPRPKPRFGHGARVKLGGAGGGALLLLGCYHVSQQNTFTGRLTPEMLRAVLTEARDAAGLGPGG</sequence>
<dbReference type="Pfam" id="PF03167">
    <property type="entry name" value="UDG"/>
    <property type="match status" value="1"/>
</dbReference>
<dbReference type="GO" id="GO:0051539">
    <property type="term" value="F:4 iron, 4 sulfur cluster binding"/>
    <property type="evidence" value="ECO:0007669"/>
    <property type="project" value="UniProtKB-KW"/>
</dbReference>
<dbReference type="SMART" id="SM00987">
    <property type="entry name" value="UreE_C"/>
    <property type="match status" value="1"/>
</dbReference>
<name>A0A1H0QM37_9ACTN</name>
<reference evidence="12" key="1">
    <citation type="submission" date="2016-10" db="EMBL/GenBank/DDBJ databases">
        <authorList>
            <person name="Varghese N."/>
            <person name="Submissions S."/>
        </authorList>
    </citation>
    <scope>NUCLEOTIDE SEQUENCE [LARGE SCALE GENOMIC DNA]</scope>
    <source>
        <strain evidence="12">DSM 46732</strain>
    </source>
</reference>
<keyword evidence="6" id="KW-0411">Iron-sulfur</keyword>
<evidence type="ECO:0000256" key="1">
    <source>
        <dbReference type="ARBA" id="ARBA00022485"/>
    </source>
</evidence>
<dbReference type="AlphaFoldDB" id="A0A1H0QM37"/>
<keyword evidence="2" id="KW-0479">Metal-binding</keyword>
<evidence type="ECO:0000256" key="2">
    <source>
        <dbReference type="ARBA" id="ARBA00022723"/>
    </source>
</evidence>
<gene>
    <name evidence="11" type="ORF">SAMN04487905_102296</name>
</gene>
<evidence type="ECO:0000256" key="4">
    <source>
        <dbReference type="ARBA" id="ARBA00022801"/>
    </source>
</evidence>
<dbReference type="GO" id="GO:0033958">
    <property type="term" value="F:DNA-deoxyinosine glycosylase activity"/>
    <property type="evidence" value="ECO:0007669"/>
    <property type="project" value="InterPro"/>
</dbReference>
<evidence type="ECO:0000256" key="7">
    <source>
        <dbReference type="ARBA" id="ARBA00023204"/>
    </source>
</evidence>
<dbReference type="PANTHER" id="PTHR33693">
    <property type="entry name" value="TYPE-5 URACIL-DNA GLYCOSYLASE"/>
    <property type="match status" value="1"/>
</dbReference>
<dbReference type="Proteomes" id="UP000199497">
    <property type="component" value="Unassembled WGS sequence"/>
</dbReference>
<evidence type="ECO:0000259" key="10">
    <source>
        <dbReference type="SMART" id="SM00986"/>
    </source>
</evidence>
<evidence type="ECO:0000313" key="12">
    <source>
        <dbReference type="Proteomes" id="UP000199497"/>
    </source>
</evidence>
<proteinExistence type="inferred from homology"/>
<dbReference type="STRING" id="405564.SAMN04487905_102296"/>
<dbReference type="GO" id="GO:0006284">
    <property type="term" value="P:base-excision repair"/>
    <property type="evidence" value="ECO:0007669"/>
    <property type="project" value="InterPro"/>
</dbReference>
<evidence type="ECO:0000313" key="11">
    <source>
        <dbReference type="EMBL" id="SDP18270.1"/>
    </source>
</evidence>
<evidence type="ECO:0000256" key="5">
    <source>
        <dbReference type="ARBA" id="ARBA00023004"/>
    </source>
</evidence>
<dbReference type="CDD" id="cd10031">
    <property type="entry name" value="UDG-F5_TTUDGB_like"/>
    <property type="match status" value="1"/>
</dbReference>
<dbReference type="Gene3D" id="3.40.470.10">
    <property type="entry name" value="Uracil-DNA glycosylase-like domain"/>
    <property type="match status" value="1"/>
</dbReference>
<keyword evidence="3" id="KW-0227">DNA damage</keyword>
<keyword evidence="5" id="KW-0408">Iron</keyword>
<evidence type="ECO:0000256" key="8">
    <source>
        <dbReference type="ARBA" id="ARBA00023779"/>
    </source>
</evidence>
<accession>A0A1H0QM37</accession>
<dbReference type="InterPro" id="IPR036895">
    <property type="entry name" value="Uracil-DNA_glycosylase-like_sf"/>
</dbReference>
<dbReference type="GO" id="GO:0046872">
    <property type="term" value="F:metal ion binding"/>
    <property type="evidence" value="ECO:0007669"/>
    <property type="project" value="UniProtKB-KW"/>
</dbReference>
<comment type="similarity">
    <text evidence="8">Belongs to the uracil-DNA glycosylase (UDG) superfamily. Type 5 (UDGb) family.</text>
</comment>
<dbReference type="InterPro" id="IPR051536">
    <property type="entry name" value="UDG_Type-4/5"/>
</dbReference>
<keyword evidence="7" id="KW-0234">DNA repair</keyword>
<dbReference type="SUPFAM" id="SSF52141">
    <property type="entry name" value="Uracil-DNA glycosylase-like"/>
    <property type="match status" value="1"/>
</dbReference>
<dbReference type="SMART" id="SM00986">
    <property type="entry name" value="UDG"/>
    <property type="match status" value="1"/>
</dbReference>
<dbReference type="InterPro" id="IPR005122">
    <property type="entry name" value="Uracil-DNA_glycosylase-like"/>
</dbReference>
<evidence type="ECO:0000256" key="3">
    <source>
        <dbReference type="ARBA" id="ARBA00022763"/>
    </source>
</evidence>
<dbReference type="EMBL" id="FNJR01000002">
    <property type="protein sequence ID" value="SDP18270.1"/>
    <property type="molecule type" value="Genomic_DNA"/>
</dbReference>
<keyword evidence="12" id="KW-1185">Reference proteome</keyword>
<evidence type="ECO:0000256" key="6">
    <source>
        <dbReference type="ARBA" id="ARBA00023014"/>
    </source>
</evidence>
<keyword evidence="1" id="KW-0004">4Fe-4S</keyword>
<dbReference type="PANTHER" id="PTHR33693:SF3">
    <property type="entry name" value="TYPE-5 URACIL-DNA GLYCOSYLASE"/>
    <property type="match status" value="1"/>
</dbReference>
<keyword evidence="4" id="KW-0378">Hydrolase</keyword>
<organism evidence="11 12">
    <name type="scientific">Actinopolyspora xinjiangensis</name>
    <dbReference type="NCBI Taxonomy" id="405564"/>
    <lineage>
        <taxon>Bacteria</taxon>
        <taxon>Bacillati</taxon>
        <taxon>Actinomycetota</taxon>
        <taxon>Actinomycetes</taxon>
        <taxon>Actinopolysporales</taxon>
        <taxon>Actinopolysporaceae</taxon>
        <taxon>Actinopolyspora</taxon>
    </lineage>
</organism>
<dbReference type="InterPro" id="IPR044147">
    <property type="entry name" value="UdgB-like"/>
</dbReference>
<evidence type="ECO:0000256" key="9">
    <source>
        <dbReference type="ARBA" id="ARBA00023887"/>
    </source>
</evidence>
<dbReference type="GO" id="GO:0004844">
    <property type="term" value="F:uracil DNA N-glycosylase activity"/>
    <property type="evidence" value="ECO:0007669"/>
    <property type="project" value="InterPro"/>
</dbReference>
<protein>
    <recommendedName>
        <fullName evidence="9">Type-5 uracil-DNA glycosylase</fullName>
    </recommendedName>
</protein>